<dbReference type="Pfam" id="PF00443">
    <property type="entry name" value="UCH"/>
    <property type="match status" value="1"/>
</dbReference>
<name>A0A9D4UVI2_ADICA</name>
<dbReference type="InterPro" id="IPR013083">
    <property type="entry name" value="Znf_RING/FYVE/PHD"/>
</dbReference>
<dbReference type="Proteomes" id="UP000886520">
    <property type="component" value="Chromosome 10"/>
</dbReference>
<dbReference type="InterPro" id="IPR038765">
    <property type="entry name" value="Papain-like_cys_pep_sf"/>
</dbReference>
<keyword evidence="3 5" id="KW-0863">Zinc-finger</keyword>
<dbReference type="Gene3D" id="3.90.70.10">
    <property type="entry name" value="Cysteine proteinases"/>
    <property type="match status" value="2"/>
</dbReference>
<dbReference type="PANTHER" id="PTHR21646:SF39">
    <property type="entry name" value="UBIQUITIN CARBOXYL-TERMINAL HYDROLASE 16"/>
    <property type="match status" value="1"/>
</dbReference>
<feature type="region of interest" description="Disordered" evidence="6">
    <location>
        <begin position="1"/>
        <end position="30"/>
    </location>
</feature>
<dbReference type="GO" id="GO:0004843">
    <property type="term" value="F:cysteine-type deubiquitinase activity"/>
    <property type="evidence" value="ECO:0007669"/>
    <property type="project" value="InterPro"/>
</dbReference>
<comment type="caution">
    <text evidence="9">The sequence shown here is derived from an EMBL/GenBank/DDBJ whole genome shotgun (WGS) entry which is preliminary data.</text>
</comment>
<keyword evidence="10" id="KW-1185">Reference proteome</keyword>
<dbReference type="InterPro" id="IPR001607">
    <property type="entry name" value="Znf_UBP"/>
</dbReference>
<gene>
    <name evidence="9" type="ORF">GOP47_0010931</name>
</gene>
<feature type="compositionally biased region" description="Basic and acidic residues" evidence="6">
    <location>
        <begin position="987"/>
        <end position="1003"/>
    </location>
</feature>
<dbReference type="SUPFAM" id="SSF57850">
    <property type="entry name" value="RING/U-box"/>
    <property type="match status" value="1"/>
</dbReference>
<feature type="compositionally biased region" description="Polar residues" evidence="6">
    <location>
        <begin position="964"/>
        <end position="986"/>
    </location>
</feature>
<proteinExistence type="inferred from homology"/>
<evidence type="ECO:0000313" key="9">
    <source>
        <dbReference type="EMBL" id="KAI5074970.1"/>
    </source>
</evidence>
<evidence type="ECO:0008006" key="11">
    <source>
        <dbReference type="Google" id="ProtNLM"/>
    </source>
</evidence>
<evidence type="ECO:0000256" key="4">
    <source>
        <dbReference type="ARBA" id="ARBA00022833"/>
    </source>
</evidence>
<dbReference type="Gene3D" id="3.30.40.10">
    <property type="entry name" value="Zinc/RING finger domain, C3HC4 (zinc finger)"/>
    <property type="match status" value="1"/>
</dbReference>
<feature type="region of interest" description="Disordered" evidence="6">
    <location>
        <begin position="901"/>
        <end position="925"/>
    </location>
</feature>
<evidence type="ECO:0000256" key="5">
    <source>
        <dbReference type="PROSITE-ProRule" id="PRU00502"/>
    </source>
</evidence>
<reference evidence="9" key="1">
    <citation type="submission" date="2021-01" db="EMBL/GenBank/DDBJ databases">
        <title>Adiantum capillus-veneris genome.</title>
        <authorList>
            <person name="Fang Y."/>
            <person name="Liao Q."/>
        </authorList>
    </citation>
    <scope>NUCLEOTIDE SEQUENCE</scope>
    <source>
        <strain evidence="9">H3</strain>
        <tissue evidence="9">Leaf</tissue>
    </source>
</reference>
<feature type="domain" description="USP" evidence="7">
    <location>
        <begin position="277"/>
        <end position="1135"/>
    </location>
</feature>
<dbReference type="PROSITE" id="PS50235">
    <property type="entry name" value="USP_3"/>
    <property type="match status" value="1"/>
</dbReference>
<dbReference type="OrthoDB" id="2020758at2759"/>
<feature type="region of interest" description="Disordered" evidence="6">
    <location>
        <begin position="431"/>
        <end position="451"/>
    </location>
</feature>
<dbReference type="GO" id="GO:0016579">
    <property type="term" value="P:protein deubiquitination"/>
    <property type="evidence" value="ECO:0007669"/>
    <property type="project" value="InterPro"/>
</dbReference>
<sequence>MAGKKSKKKQVHVKTPFSSSKHSPSHPPVCDSEVGLGVSSLADAAYNPHPSTDASMKMCRHLEKGIDVDKLSFQVSKLKFSIIHCQDCAKESKSSTGKKGKGRSNCNKKESAVNPISATHLQKKWVCLACGHVACGALSSRVHDKPKEQEGCAQNEEDQVAPTGHVCYHSRCSRHPLALQTTNNFVWCFVCNMEIQCMLPSGASNSNSQPSSGNPLQLALKVVQEKLVKETGFLKDPGKEGLVGDRLRCNVFQSDVFDLSSSKDMCATGIRRKRIVKGLMNLGNTCFFNSVMQNLLALDMLRDYFNQELPALEGPLSSSLKKLYLETNRDDGGQLCTGTSEPSGYESGLKKGGKGRAAWENVGSSCNPRSLFGAICAKAPRFRGFQQQDSHELLRCLLDGLNSEERSARAKSTCSGDAKAASPVLMQNGESVTVEPQQEEKQCHSPEGTASPSVTATTFVESFFGGQLCSTVRCCECGHSSVVFEPMLDLSLQIPNPKKGQSSVNQSKLSSSGGGSQQRITKQTKVLPKTNLHKASYAAGSPVVDTNKILQGGQSAQADLTSDDFGWLDFISGGVQSAERSVQGSCNAPNTIEVNESNLAVNLRDPKETIADNVESIPSTINAEVEVLKDVCETALSGAQNQDNKPHLERVEAGASLTLKEEVVEKPLALSEGEDGPLPLASGILLLPYEPLEMSSSSSAFVQSAPQGSLLDISSPPTELEGGYLDGFSQLFEEEEEESCENLKPSCKNSESSQDIDESVWDDGIWEADTAVYGPASQRLADAEDSFLPLSLEGCLADFTKPELLCGENAWECESCTRHMKEKACPVRDENLVNSASMKDKNCGEKQEELVSICPENVHSLSCNGKGVTEQVSPEICNSRSINGNSPDHLVVDHPINENKNGGIPRTKSDDGLHPVNPSPRCRMDDNVADTFKLERDNESVAEGNGGNTSLHSSAFKPSIEQAMQKSCNGTKSSANKGSLTTSQNKLTKEAKSKFKSRQAPDKLVKKDATKKLSISKAPPILTVHLKRFAQDMRGRLSKLSGHVSFPEILDLRPFLDPRCLDLNSCFYQLVGVVEHGGTMRGGHYIAYVRSASSEEAIDGAEQEAWYYVSDTSVHKASLQAVLNSEAYLLFYEKCNVTSENGSI</sequence>
<evidence type="ECO:0000256" key="1">
    <source>
        <dbReference type="ARBA" id="ARBA00009085"/>
    </source>
</evidence>
<feature type="domain" description="UBP-type" evidence="8">
    <location>
        <begin position="57"/>
        <end position="214"/>
    </location>
</feature>
<evidence type="ECO:0000256" key="3">
    <source>
        <dbReference type="ARBA" id="ARBA00022771"/>
    </source>
</evidence>
<dbReference type="InterPro" id="IPR050185">
    <property type="entry name" value="Ub_carboxyl-term_hydrolase"/>
</dbReference>
<evidence type="ECO:0000313" key="10">
    <source>
        <dbReference type="Proteomes" id="UP000886520"/>
    </source>
</evidence>
<organism evidence="9 10">
    <name type="scientific">Adiantum capillus-veneris</name>
    <name type="common">Maidenhair fern</name>
    <dbReference type="NCBI Taxonomy" id="13818"/>
    <lineage>
        <taxon>Eukaryota</taxon>
        <taxon>Viridiplantae</taxon>
        <taxon>Streptophyta</taxon>
        <taxon>Embryophyta</taxon>
        <taxon>Tracheophyta</taxon>
        <taxon>Polypodiopsida</taxon>
        <taxon>Polypodiidae</taxon>
        <taxon>Polypodiales</taxon>
        <taxon>Pteridineae</taxon>
        <taxon>Pteridaceae</taxon>
        <taxon>Vittarioideae</taxon>
        <taxon>Adiantum</taxon>
    </lineage>
</organism>
<dbReference type="InterPro" id="IPR018200">
    <property type="entry name" value="USP_CS"/>
</dbReference>
<comment type="similarity">
    <text evidence="1">Belongs to the peptidase C19 family.</text>
</comment>
<dbReference type="AlphaFoldDB" id="A0A9D4UVI2"/>
<evidence type="ECO:0000256" key="2">
    <source>
        <dbReference type="ARBA" id="ARBA00022723"/>
    </source>
</evidence>
<evidence type="ECO:0000259" key="8">
    <source>
        <dbReference type="PROSITE" id="PS50271"/>
    </source>
</evidence>
<feature type="region of interest" description="Disordered" evidence="6">
    <location>
        <begin position="964"/>
        <end position="1003"/>
    </location>
</feature>
<protein>
    <recommendedName>
        <fullName evidence="11">Ubiquitinyl hydrolase 1</fullName>
    </recommendedName>
</protein>
<dbReference type="PROSITE" id="PS50271">
    <property type="entry name" value="ZF_UBP"/>
    <property type="match status" value="1"/>
</dbReference>
<feature type="compositionally biased region" description="Basic residues" evidence="6">
    <location>
        <begin position="1"/>
        <end position="12"/>
    </location>
</feature>
<dbReference type="InterPro" id="IPR001394">
    <property type="entry name" value="Peptidase_C19_UCH"/>
</dbReference>
<dbReference type="EMBL" id="JABFUD020000010">
    <property type="protein sequence ID" value="KAI5074970.1"/>
    <property type="molecule type" value="Genomic_DNA"/>
</dbReference>
<evidence type="ECO:0000256" key="6">
    <source>
        <dbReference type="SAM" id="MobiDB-lite"/>
    </source>
</evidence>
<keyword evidence="4" id="KW-0862">Zinc</keyword>
<accession>A0A9D4UVI2</accession>
<evidence type="ECO:0000259" key="7">
    <source>
        <dbReference type="PROSITE" id="PS50235"/>
    </source>
</evidence>
<dbReference type="PROSITE" id="PS00973">
    <property type="entry name" value="USP_2"/>
    <property type="match status" value="1"/>
</dbReference>
<dbReference type="Pfam" id="PF02148">
    <property type="entry name" value="zf-UBP"/>
    <property type="match status" value="1"/>
</dbReference>
<dbReference type="PANTHER" id="PTHR21646">
    <property type="entry name" value="UBIQUITIN CARBOXYL-TERMINAL HYDROLASE"/>
    <property type="match status" value="1"/>
</dbReference>
<dbReference type="InterPro" id="IPR028889">
    <property type="entry name" value="USP"/>
</dbReference>
<dbReference type="GO" id="GO:0008270">
    <property type="term" value="F:zinc ion binding"/>
    <property type="evidence" value="ECO:0007669"/>
    <property type="project" value="UniProtKB-KW"/>
</dbReference>
<dbReference type="PROSITE" id="PS00972">
    <property type="entry name" value="USP_1"/>
    <property type="match status" value="1"/>
</dbReference>
<feature type="compositionally biased region" description="Low complexity" evidence="6">
    <location>
        <begin position="502"/>
        <end position="511"/>
    </location>
</feature>
<keyword evidence="2" id="KW-0479">Metal-binding</keyword>
<feature type="region of interest" description="Disordered" evidence="6">
    <location>
        <begin position="494"/>
        <end position="521"/>
    </location>
</feature>
<dbReference type="SUPFAM" id="SSF54001">
    <property type="entry name" value="Cysteine proteinases"/>
    <property type="match status" value="1"/>
</dbReference>